<name>A0ABR9VK98_9CYAN</name>
<feature type="domain" description="ATP-grasp" evidence="5">
    <location>
        <begin position="128"/>
        <end position="333"/>
    </location>
</feature>
<dbReference type="Gene3D" id="3.30.470.20">
    <property type="entry name" value="ATP-grasp fold, B domain"/>
    <property type="match status" value="1"/>
</dbReference>
<evidence type="ECO:0000256" key="2">
    <source>
        <dbReference type="ARBA" id="ARBA00022741"/>
    </source>
</evidence>
<dbReference type="PANTHER" id="PTHR43585">
    <property type="entry name" value="FUMIPYRROLE BIOSYNTHESIS PROTEIN C"/>
    <property type="match status" value="1"/>
</dbReference>
<dbReference type="SUPFAM" id="SSF56059">
    <property type="entry name" value="Glutathione synthetase ATP-binding domain-like"/>
    <property type="match status" value="1"/>
</dbReference>
<keyword evidence="7" id="KW-1185">Reference proteome</keyword>
<evidence type="ECO:0000313" key="7">
    <source>
        <dbReference type="Proteomes" id="UP000606776"/>
    </source>
</evidence>
<comment type="caution">
    <text evidence="6">The sequence shown here is derived from an EMBL/GenBank/DDBJ whole genome shotgun (WGS) entry which is preliminary data.</text>
</comment>
<evidence type="ECO:0000256" key="1">
    <source>
        <dbReference type="ARBA" id="ARBA00022598"/>
    </source>
</evidence>
<dbReference type="PROSITE" id="PS50975">
    <property type="entry name" value="ATP_GRASP"/>
    <property type="match status" value="1"/>
</dbReference>
<dbReference type="Proteomes" id="UP000606776">
    <property type="component" value="Unassembled WGS sequence"/>
</dbReference>
<sequence length="437" mass="48716">MLTPQTNLSKSASKPLVLFLGTRALTLERIAEITTAREGGYEIIMASDTPALFQSYGFSHNIYAPLSDYETSTDCILNYINEQNLTICGVIGWQDREEELTSHLTAKLNLPTCELAANRFARNKSATRQLLEELGGKYNPKYACVVDLASFEDAINKIGTPSLLKPAGNSGGRGIVAVRSPENLADIWEHFYNYNAPSQGGLYAKYRECDLLEEMLIGSEHSIAGMVVDGEIYLFAIIDKRIDLGLQLQYENVLPSTLAPEIQDEVREMAYAVMKSTGINWRGFHIDFMVTSHGLRILEIGARPGGECINSHLIPMASSGEIQPYRLLLDYVIQGKRVPLEQQDYTQTFTRRVGSRVIAPPSPGKITRLNGLEKICEHPNTRDFTQIAGVGSIMRPPTEAYEQYKIAYVIAECPLEENLSHIFDRLVSQLEIEISPM</sequence>
<evidence type="ECO:0000313" key="6">
    <source>
        <dbReference type="EMBL" id="MBE9238903.1"/>
    </source>
</evidence>
<dbReference type="InterPro" id="IPR011761">
    <property type="entry name" value="ATP-grasp"/>
</dbReference>
<gene>
    <name evidence="6" type="ORF">IQ227_23510</name>
</gene>
<dbReference type="EMBL" id="JADEWB010000227">
    <property type="protein sequence ID" value="MBE9238903.1"/>
    <property type="molecule type" value="Genomic_DNA"/>
</dbReference>
<dbReference type="Pfam" id="PF18603">
    <property type="entry name" value="LAL_C2"/>
    <property type="match status" value="1"/>
</dbReference>
<reference evidence="6 7" key="1">
    <citation type="submission" date="2020-10" db="EMBL/GenBank/DDBJ databases">
        <authorList>
            <person name="Castelo-Branco R."/>
            <person name="Eusebio N."/>
            <person name="Adriana R."/>
            <person name="Vieira A."/>
            <person name="Brugerolle De Fraissinette N."/>
            <person name="Rezende De Castro R."/>
            <person name="Schneider M.P."/>
            <person name="Vasconcelos V."/>
            <person name="Leao P.N."/>
        </authorList>
    </citation>
    <scope>NUCLEOTIDE SEQUENCE [LARGE SCALE GENOMIC DNA]</scope>
    <source>
        <strain evidence="6 7">LEGE 00250</strain>
    </source>
</reference>
<dbReference type="RefSeq" id="WP_190649710.1">
    <property type="nucleotide sequence ID" value="NZ_JADEWB010000227.1"/>
</dbReference>
<organism evidence="6 7">
    <name type="scientific">Sphaerospermopsis aphanizomenoides LEGE 00250</name>
    <dbReference type="NCBI Taxonomy" id="2777972"/>
    <lineage>
        <taxon>Bacteria</taxon>
        <taxon>Bacillati</taxon>
        <taxon>Cyanobacteriota</taxon>
        <taxon>Cyanophyceae</taxon>
        <taxon>Nostocales</taxon>
        <taxon>Aphanizomenonaceae</taxon>
        <taxon>Sphaerospermopsis</taxon>
        <taxon>Sphaerospermopsis aphanizomenoides</taxon>
    </lineage>
</organism>
<accession>A0ABR9VK98</accession>
<keyword evidence="2 4" id="KW-0547">Nucleotide-binding</keyword>
<dbReference type="InterPro" id="IPR040570">
    <property type="entry name" value="LAL_C2"/>
</dbReference>
<proteinExistence type="predicted"/>
<dbReference type="Pfam" id="PF13535">
    <property type="entry name" value="ATP-grasp_4"/>
    <property type="match status" value="1"/>
</dbReference>
<keyword evidence="1" id="KW-0436">Ligase</keyword>
<keyword evidence="3 4" id="KW-0067">ATP-binding</keyword>
<dbReference type="PANTHER" id="PTHR43585:SF2">
    <property type="entry name" value="ATP-GRASP ENZYME FSQD"/>
    <property type="match status" value="1"/>
</dbReference>
<evidence type="ECO:0000259" key="5">
    <source>
        <dbReference type="PROSITE" id="PS50975"/>
    </source>
</evidence>
<dbReference type="SMART" id="SM01209">
    <property type="entry name" value="GARS_A"/>
    <property type="match status" value="1"/>
</dbReference>
<evidence type="ECO:0000256" key="3">
    <source>
        <dbReference type="ARBA" id="ARBA00022840"/>
    </source>
</evidence>
<protein>
    <submittedName>
        <fullName evidence="6">ATP-grasp domain-containing protein</fullName>
    </submittedName>
</protein>
<evidence type="ECO:0000256" key="4">
    <source>
        <dbReference type="PROSITE-ProRule" id="PRU00409"/>
    </source>
</evidence>
<dbReference type="InterPro" id="IPR052032">
    <property type="entry name" value="ATP-dep_AA_Ligase"/>
</dbReference>